<reference evidence="13 14" key="1">
    <citation type="submission" date="2013-08" db="EMBL/GenBank/DDBJ databases">
        <title>The genome sequence of Knoellia subterranea.</title>
        <authorList>
            <person name="Zhu W."/>
            <person name="Wang G."/>
        </authorList>
    </citation>
    <scope>NUCLEOTIDE SEQUENCE [LARGE SCALE GENOMIC DNA]</scope>
    <source>
        <strain evidence="13 14">KCTC 19937</strain>
    </source>
</reference>
<feature type="region of interest" description="Disordered" evidence="10">
    <location>
        <begin position="41"/>
        <end position="66"/>
    </location>
</feature>
<dbReference type="PROSITE" id="PS51900">
    <property type="entry name" value="CB"/>
    <property type="match status" value="1"/>
</dbReference>
<dbReference type="InterPro" id="IPR011010">
    <property type="entry name" value="DNA_brk_join_enz"/>
</dbReference>
<keyword evidence="7 9" id="KW-0233">DNA recombination</keyword>
<name>A0A0A0JIZ3_9MICO</name>
<evidence type="ECO:0000256" key="9">
    <source>
        <dbReference type="HAMAP-Rule" id="MF_01808"/>
    </source>
</evidence>
<dbReference type="PROSITE" id="PS51898">
    <property type="entry name" value="TYR_RECOMBINASE"/>
    <property type="match status" value="1"/>
</dbReference>
<dbReference type="InterPro" id="IPR004107">
    <property type="entry name" value="Integrase_SAM-like_N"/>
</dbReference>
<evidence type="ECO:0000259" key="12">
    <source>
        <dbReference type="PROSITE" id="PS51900"/>
    </source>
</evidence>
<comment type="subunit">
    <text evidence="9">Forms a cyclic heterotetrameric complex composed of two molecules of XerC and two molecules of XerD.</text>
</comment>
<feature type="active site" evidence="9">
    <location>
        <position position="296"/>
    </location>
</feature>
<accession>A0A0A0JIZ3</accession>
<dbReference type="Gene3D" id="1.10.150.130">
    <property type="match status" value="1"/>
</dbReference>
<dbReference type="PANTHER" id="PTHR30349">
    <property type="entry name" value="PHAGE INTEGRASE-RELATED"/>
    <property type="match status" value="1"/>
</dbReference>
<dbReference type="Proteomes" id="UP000030011">
    <property type="component" value="Unassembled WGS sequence"/>
</dbReference>
<feature type="active site" evidence="9">
    <location>
        <position position="175"/>
    </location>
</feature>
<dbReference type="InterPro" id="IPR023009">
    <property type="entry name" value="Tyrosine_recombinase_XerC/XerD"/>
</dbReference>
<protein>
    <recommendedName>
        <fullName evidence="9">Tyrosine recombinase XerC</fullName>
    </recommendedName>
</protein>
<dbReference type="GO" id="GO:0051301">
    <property type="term" value="P:cell division"/>
    <property type="evidence" value="ECO:0007669"/>
    <property type="project" value="UniProtKB-KW"/>
</dbReference>
<dbReference type="Pfam" id="PF00589">
    <property type="entry name" value="Phage_integrase"/>
    <property type="match status" value="1"/>
</dbReference>
<feature type="domain" description="Core-binding (CB)" evidence="12">
    <location>
        <begin position="1"/>
        <end position="110"/>
    </location>
</feature>
<comment type="similarity">
    <text evidence="9">Belongs to the 'phage' integrase family. XerC subfamily.</text>
</comment>
<gene>
    <name evidence="9" type="primary">xerC</name>
    <name evidence="13" type="ORF">N803_17185</name>
</gene>
<evidence type="ECO:0000313" key="14">
    <source>
        <dbReference type="Proteomes" id="UP000030011"/>
    </source>
</evidence>
<dbReference type="GO" id="GO:0007059">
    <property type="term" value="P:chromosome segregation"/>
    <property type="evidence" value="ECO:0007669"/>
    <property type="project" value="UniProtKB-UniRule"/>
</dbReference>
<dbReference type="SUPFAM" id="SSF56349">
    <property type="entry name" value="DNA breaking-rejoining enzymes"/>
    <property type="match status" value="1"/>
</dbReference>
<feature type="active site" evidence="9">
    <location>
        <position position="199"/>
    </location>
</feature>
<dbReference type="InterPro" id="IPR010998">
    <property type="entry name" value="Integrase_recombinase_N"/>
</dbReference>
<organism evidence="13 14">
    <name type="scientific">Knoellia subterranea KCTC 19937</name>
    <dbReference type="NCBI Taxonomy" id="1385521"/>
    <lineage>
        <taxon>Bacteria</taxon>
        <taxon>Bacillati</taxon>
        <taxon>Actinomycetota</taxon>
        <taxon>Actinomycetes</taxon>
        <taxon>Micrococcales</taxon>
        <taxon>Intrasporangiaceae</taxon>
        <taxon>Knoellia</taxon>
    </lineage>
</organism>
<feature type="domain" description="Tyr recombinase" evidence="11">
    <location>
        <begin position="131"/>
        <end position="318"/>
    </location>
</feature>
<evidence type="ECO:0000313" key="13">
    <source>
        <dbReference type="EMBL" id="KGN36754.1"/>
    </source>
</evidence>
<comment type="caution">
    <text evidence="13">The sequence shown here is derived from an EMBL/GenBank/DDBJ whole genome shotgun (WGS) entry which is preliminary data.</text>
</comment>
<dbReference type="CDD" id="cd00798">
    <property type="entry name" value="INT_XerDC_C"/>
    <property type="match status" value="1"/>
</dbReference>
<dbReference type="InterPro" id="IPR050090">
    <property type="entry name" value="Tyrosine_recombinase_XerCD"/>
</dbReference>
<dbReference type="Pfam" id="PF02899">
    <property type="entry name" value="Phage_int_SAM_1"/>
    <property type="match status" value="2"/>
</dbReference>
<dbReference type="HAMAP" id="MF_01808">
    <property type="entry name" value="Recomb_XerC_XerD"/>
    <property type="match status" value="1"/>
</dbReference>
<evidence type="ECO:0000256" key="4">
    <source>
        <dbReference type="ARBA" id="ARBA00022829"/>
    </source>
</evidence>
<keyword evidence="3 9" id="KW-0132">Cell division</keyword>
<dbReference type="PANTHER" id="PTHR30349:SF77">
    <property type="entry name" value="TYROSINE RECOMBINASE XERC"/>
    <property type="match status" value="1"/>
</dbReference>
<dbReference type="GO" id="GO:0006313">
    <property type="term" value="P:DNA transposition"/>
    <property type="evidence" value="ECO:0007669"/>
    <property type="project" value="UniProtKB-UniRule"/>
</dbReference>
<keyword evidence="2 9" id="KW-0963">Cytoplasm</keyword>
<dbReference type="GO" id="GO:0003677">
    <property type="term" value="F:DNA binding"/>
    <property type="evidence" value="ECO:0007669"/>
    <property type="project" value="UniProtKB-UniRule"/>
</dbReference>
<evidence type="ECO:0000256" key="1">
    <source>
        <dbReference type="ARBA" id="ARBA00004496"/>
    </source>
</evidence>
<dbReference type="STRING" id="1385521.N803_17185"/>
<evidence type="ECO:0000256" key="6">
    <source>
        <dbReference type="ARBA" id="ARBA00023125"/>
    </source>
</evidence>
<comment type="subcellular location">
    <subcellularLocation>
        <location evidence="1 9">Cytoplasm</location>
    </subcellularLocation>
</comment>
<feature type="active site" evidence="9">
    <location>
        <position position="273"/>
    </location>
</feature>
<dbReference type="InterPro" id="IPR002104">
    <property type="entry name" value="Integrase_catalytic"/>
</dbReference>
<dbReference type="InterPro" id="IPR013762">
    <property type="entry name" value="Integrase-like_cat_sf"/>
</dbReference>
<feature type="compositionally biased region" description="Low complexity" evidence="10">
    <location>
        <begin position="50"/>
        <end position="59"/>
    </location>
</feature>
<keyword evidence="8 9" id="KW-0131">Cell cycle</keyword>
<evidence type="ECO:0000256" key="8">
    <source>
        <dbReference type="ARBA" id="ARBA00023306"/>
    </source>
</evidence>
<evidence type="ECO:0000256" key="5">
    <source>
        <dbReference type="ARBA" id="ARBA00022908"/>
    </source>
</evidence>
<evidence type="ECO:0000256" key="7">
    <source>
        <dbReference type="ARBA" id="ARBA00023172"/>
    </source>
</evidence>
<keyword evidence="14" id="KW-1185">Reference proteome</keyword>
<dbReference type="eggNOG" id="COG4974">
    <property type="taxonomic scope" value="Bacteria"/>
</dbReference>
<feature type="active site" description="O-(3'-phospho-DNA)-tyrosine intermediate" evidence="9">
    <location>
        <position position="305"/>
    </location>
</feature>
<dbReference type="GO" id="GO:0005737">
    <property type="term" value="C:cytoplasm"/>
    <property type="evidence" value="ECO:0007669"/>
    <property type="project" value="UniProtKB-SubCell"/>
</dbReference>
<dbReference type="EMBL" id="AVPK01000008">
    <property type="protein sequence ID" value="KGN36754.1"/>
    <property type="molecule type" value="Genomic_DNA"/>
</dbReference>
<sequence length="324" mass="34941">MMDAFERHLRLERGRSPHTVKAYLADLRDFFSHLDGDVGGAGESDGAGEAGRASGAGEDVAGTPRAETELSEVRLADLRAWLGVLAAGGAARSTIARRSATLRTFFAWATRQGHVELDPALRLVAPKRHRTLPPVLARDHASALLDVAAVAADDDDPVHVRDRAILELLYATGIRVGELTGLDVDDVDHAASVIRVIGKGNKERRVPFGKPAAQALDQWLSASRSRLTTPESGPALFLGRRGRRIDPRQVRTLVHDMLTHVHDAPDLGPHGLRHSAATHLLEGGADLRMVQELLGHASLATTQIYTHVSIERLAASYAQAHPRA</sequence>
<comment type="function">
    <text evidence="9">Site-specific tyrosine recombinase, which acts by catalyzing the cutting and rejoining of the recombining DNA molecules. The XerC-XerD complex is essential to convert dimers of the bacterial chromosome into monomers to permit their segregation at cell division. It also contributes to the segregational stability of plasmids.</text>
</comment>
<evidence type="ECO:0000256" key="3">
    <source>
        <dbReference type="ARBA" id="ARBA00022618"/>
    </source>
</evidence>
<evidence type="ECO:0000256" key="10">
    <source>
        <dbReference type="SAM" id="MobiDB-lite"/>
    </source>
</evidence>
<dbReference type="AlphaFoldDB" id="A0A0A0JIZ3"/>
<evidence type="ECO:0000259" key="11">
    <source>
        <dbReference type="PROSITE" id="PS51898"/>
    </source>
</evidence>
<keyword evidence="5 9" id="KW-0229">DNA integration</keyword>
<keyword evidence="4 9" id="KW-0159">Chromosome partition</keyword>
<dbReference type="InterPro" id="IPR044068">
    <property type="entry name" value="CB"/>
</dbReference>
<proteinExistence type="inferred from homology"/>
<feature type="active site" evidence="9">
    <location>
        <position position="270"/>
    </location>
</feature>
<keyword evidence="6 9" id="KW-0238">DNA-binding</keyword>
<evidence type="ECO:0000256" key="2">
    <source>
        <dbReference type="ARBA" id="ARBA00022490"/>
    </source>
</evidence>
<dbReference type="GO" id="GO:0009037">
    <property type="term" value="F:tyrosine-based site-specific recombinase activity"/>
    <property type="evidence" value="ECO:0007669"/>
    <property type="project" value="UniProtKB-UniRule"/>
</dbReference>
<dbReference type="Gene3D" id="1.10.443.10">
    <property type="entry name" value="Intergrase catalytic core"/>
    <property type="match status" value="1"/>
</dbReference>